<dbReference type="PANTHER" id="PTHR35176:SF11">
    <property type="entry name" value="PYRIDOXAMINE 5'-PHOSPHATE OXIDASE FAMILY PROTEIN"/>
    <property type="match status" value="1"/>
</dbReference>
<keyword evidence="3" id="KW-1185">Reference proteome</keyword>
<sequence length="153" mass="16800">MSSPQTSPPTGIIRFRRQRTVLLTSYKQDGTPVGTPVNIAVEGDHGYIRTYGQAWKAKRMRRNPVVEIAPCTLRGRPTGPGAKARTHLLAAGSGESRHAARLLTRKYPLMHGLLVPLAHRLKRDQTLHYEIRLISEDERFTEAGGTATGPGPG</sequence>
<dbReference type="GO" id="GO:0005829">
    <property type="term" value="C:cytosol"/>
    <property type="evidence" value="ECO:0007669"/>
    <property type="project" value="TreeGrafter"/>
</dbReference>
<keyword evidence="1 2" id="KW-0560">Oxidoreductase</keyword>
<dbReference type="SUPFAM" id="SSF50475">
    <property type="entry name" value="FMN-binding split barrel"/>
    <property type="match status" value="1"/>
</dbReference>
<evidence type="ECO:0000313" key="3">
    <source>
        <dbReference type="Proteomes" id="UP000297948"/>
    </source>
</evidence>
<accession>A0A4Z0GT46</accession>
<dbReference type="PANTHER" id="PTHR35176">
    <property type="entry name" value="HEME OXYGENASE HI_0854-RELATED"/>
    <property type="match status" value="1"/>
</dbReference>
<dbReference type="InterPro" id="IPR052019">
    <property type="entry name" value="F420H2_bilvrd_red/Heme_oxyg"/>
</dbReference>
<dbReference type="EMBL" id="SRID01000237">
    <property type="protein sequence ID" value="TGB00561.1"/>
    <property type="molecule type" value="Genomic_DNA"/>
</dbReference>
<dbReference type="AlphaFoldDB" id="A0A4Z0GT46"/>
<dbReference type="InterPro" id="IPR012349">
    <property type="entry name" value="Split_barrel_FMN-bd"/>
</dbReference>
<dbReference type="Gene3D" id="2.30.110.10">
    <property type="entry name" value="Electron Transport, Fmn-binding Protein, Chain A"/>
    <property type="match status" value="1"/>
</dbReference>
<proteinExistence type="predicted"/>
<organism evidence="2 3">
    <name type="scientific">Streptomyces palmae</name>
    <dbReference type="NCBI Taxonomy" id="1701085"/>
    <lineage>
        <taxon>Bacteria</taxon>
        <taxon>Bacillati</taxon>
        <taxon>Actinomycetota</taxon>
        <taxon>Actinomycetes</taxon>
        <taxon>Kitasatosporales</taxon>
        <taxon>Streptomycetaceae</taxon>
        <taxon>Streptomyces</taxon>
    </lineage>
</organism>
<dbReference type="GO" id="GO:0016627">
    <property type="term" value="F:oxidoreductase activity, acting on the CH-CH group of donors"/>
    <property type="evidence" value="ECO:0007669"/>
    <property type="project" value="TreeGrafter"/>
</dbReference>
<name>A0A4Z0GT46_9ACTN</name>
<evidence type="ECO:0000256" key="1">
    <source>
        <dbReference type="ARBA" id="ARBA00023002"/>
    </source>
</evidence>
<dbReference type="RefSeq" id="WP_135340808.1">
    <property type="nucleotide sequence ID" value="NZ_JBHLTX010000035.1"/>
</dbReference>
<dbReference type="NCBIfam" id="TIGR03666">
    <property type="entry name" value="Rv2061_F420"/>
    <property type="match status" value="1"/>
</dbReference>
<dbReference type="GO" id="GO:0070967">
    <property type="term" value="F:coenzyme F420 binding"/>
    <property type="evidence" value="ECO:0007669"/>
    <property type="project" value="TreeGrafter"/>
</dbReference>
<evidence type="ECO:0000313" key="2">
    <source>
        <dbReference type="EMBL" id="TGB00561.1"/>
    </source>
</evidence>
<dbReference type="Proteomes" id="UP000297948">
    <property type="component" value="Unassembled WGS sequence"/>
</dbReference>
<reference evidence="2 3" key="1">
    <citation type="submission" date="2019-03" db="EMBL/GenBank/DDBJ databases">
        <authorList>
            <person name="Gonzalez-Pimentel J.L."/>
        </authorList>
    </citation>
    <scope>NUCLEOTIDE SEQUENCE [LARGE SCALE GENOMIC DNA]</scope>
    <source>
        <strain evidence="2 3">JCM 31289</strain>
    </source>
</reference>
<protein>
    <submittedName>
        <fullName evidence="2">PPOX class F420-dependent oxidoreductase</fullName>
        <ecNumber evidence="2">1.-.-.-</ecNumber>
    </submittedName>
</protein>
<gene>
    <name evidence="2" type="ORF">E4099_21850</name>
</gene>
<comment type="caution">
    <text evidence="2">The sequence shown here is derived from an EMBL/GenBank/DDBJ whole genome shotgun (WGS) entry which is preliminary data.</text>
</comment>
<dbReference type="EC" id="1.-.-.-" evidence="2"/>
<dbReference type="OrthoDB" id="5738083at2"/>
<dbReference type="InterPro" id="IPR019965">
    <property type="entry name" value="PPOX_F420-dep_Rv2061_put"/>
</dbReference>